<evidence type="ECO:0000256" key="8">
    <source>
        <dbReference type="ARBA" id="ARBA00023034"/>
    </source>
</evidence>
<dbReference type="Gene3D" id="3.90.550.50">
    <property type="match status" value="1"/>
</dbReference>
<keyword evidence="4" id="KW-0808">Transferase</keyword>
<evidence type="ECO:0000256" key="7">
    <source>
        <dbReference type="ARBA" id="ARBA00022989"/>
    </source>
</evidence>
<accession>A0A0N4VQD2</accession>
<sequence>MAKRFEISDNLGVRLLFTLGASEDKSFDELVKKESLRYHDIIRQNFHDTYYNLTWKAIMAVRFVKEHCDNVKYILVTNDDIIMNLWEVIETLSLYSEIGKPKEELERTVFCYVIHHLKVVRNPKNKWYASRIEFPNDYYNDYCSGVAVIIPSQLISNMFKASKNAPYYKIDDYFMTGVLATKAGAKFKDISTKILDHASRKNRSGFSSGRFLFQPTGTVEQAEAMWNNLKRYYDRRQKQQKRSNKALHF</sequence>
<comment type="similarity">
    <text evidence="2 10">Belongs to the glycosyltransferase 31 family.</text>
</comment>
<dbReference type="STRING" id="51028.A0A0N4VQD2"/>
<dbReference type="GO" id="GO:0000139">
    <property type="term" value="C:Golgi membrane"/>
    <property type="evidence" value="ECO:0007669"/>
    <property type="project" value="UniProtKB-SubCell"/>
</dbReference>
<reference evidence="11 12" key="2">
    <citation type="submission" date="2018-10" db="EMBL/GenBank/DDBJ databases">
        <authorList>
            <consortium name="Pathogen Informatics"/>
        </authorList>
    </citation>
    <scope>NUCLEOTIDE SEQUENCE [LARGE SCALE GENOMIC DNA]</scope>
</reference>
<comment type="subcellular location">
    <subcellularLocation>
        <location evidence="1 10">Golgi apparatus membrane</location>
        <topology evidence="1 10">Single-pass type II membrane protein</topology>
    </subcellularLocation>
</comment>
<dbReference type="AlphaFoldDB" id="A0A0N4VQD2"/>
<dbReference type="EMBL" id="UXUI01014382">
    <property type="protein sequence ID" value="VDD97627.1"/>
    <property type="molecule type" value="Genomic_DNA"/>
</dbReference>
<dbReference type="InterPro" id="IPR002659">
    <property type="entry name" value="Glyco_trans_31"/>
</dbReference>
<keyword evidence="9" id="KW-0472">Membrane</keyword>
<keyword evidence="6" id="KW-0735">Signal-anchor</keyword>
<dbReference type="WBParaSite" id="EVEC_0001323101-mRNA-1">
    <property type="protein sequence ID" value="EVEC_0001323101-mRNA-1"/>
    <property type="gene ID" value="EVEC_0001323101"/>
</dbReference>
<protein>
    <recommendedName>
        <fullName evidence="10">Hexosyltransferase</fullName>
        <ecNumber evidence="10">2.4.1.-</ecNumber>
    </recommendedName>
</protein>
<dbReference type="PANTHER" id="PTHR11214:SF364">
    <property type="entry name" value="HEXOSYLTRANSFERASE"/>
    <property type="match status" value="1"/>
</dbReference>
<dbReference type="GO" id="GO:0016758">
    <property type="term" value="F:hexosyltransferase activity"/>
    <property type="evidence" value="ECO:0007669"/>
    <property type="project" value="InterPro"/>
</dbReference>
<gene>
    <name evidence="11" type="ORF">EVEC_LOCUS12378</name>
</gene>
<evidence type="ECO:0000313" key="12">
    <source>
        <dbReference type="Proteomes" id="UP000274131"/>
    </source>
</evidence>
<evidence type="ECO:0000256" key="4">
    <source>
        <dbReference type="ARBA" id="ARBA00022679"/>
    </source>
</evidence>
<evidence type="ECO:0000256" key="10">
    <source>
        <dbReference type="RuleBase" id="RU363063"/>
    </source>
</evidence>
<evidence type="ECO:0000256" key="3">
    <source>
        <dbReference type="ARBA" id="ARBA00022676"/>
    </source>
</evidence>
<reference evidence="13" key="1">
    <citation type="submission" date="2017-02" db="UniProtKB">
        <authorList>
            <consortium name="WormBaseParasite"/>
        </authorList>
    </citation>
    <scope>IDENTIFICATION</scope>
</reference>
<evidence type="ECO:0000256" key="5">
    <source>
        <dbReference type="ARBA" id="ARBA00022692"/>
    </source>
</evidence>
<evidence type="ECO:0000256" key="2">
    <source>
        <dbReference type="ARBA" id="ARBA00008661"/>
    </source>
</evidence>
<evidence type="ECO:0000313" key="13">
    <source>
        <dbReference type="WBParaSite" id="EVEC_0001323101-mRNA-1"/>
    </source>
</evidence>
<dbReference type="EC" id="2.4.1.-" evidence="10"/>
<evidence type="ECO:0000256" key="9">
    <source>
        <dbReference type="ARBA" id="ARBA00023136"/>
    </source>
</evidence>
<dbReference type="Pfam" id="PF01762">
    <property type="entry name" value="Galactosyl_T"/>
    <property type="match status" value="1"/>
</dbReference>
<dbReference type="OrthoDB" id="5825824at2759"/>
<keyword evidence="12" id="KW-1185">Reference proteome</keyword>
<dbReference type="Proteomes" id="UP000274131">
    <property type="component" value="Unassembled WGS sequence"/>
</dbReference>
<name>A0A0N4VQD2_ENTVE</name>
<dbReference type="GO" id="GO:0006493">
    <property type="term" value="P:protein O-linked glycosylation"/>
    <property type="evidence" value="ECO:0007669"/>
    <property type="project" value="TreeGrafter"/>
</dbReference>
<organism evidence="13">
    <name type="scientific">Enterobius vermicularis</name>
    <name type="common">Human pinworm</name>
    <dbReference type="NCBI Taxonomy" id="51028"/>
    <lineage>
        <taxon>Eukaryota</taxon>
        <taxon>Metazoa</taxon>
        <taxon>Ecdysozoa</taxon>
        <taxon>Nematoda</taxon>
        <taxon>Chromadorea</taxon>
        <taxon>Rhabditida</taxon>
        <taxon>Spirurina</taxon>
        <taxon>Oxyuridomorpha</taxon>
        <taxon>Oxyuroidea</taxon>
        <taxon>Oxyuridae</taxon>
        <taxon>Enterobius</taxon>
    </lineage>
</organism>
<keyword evidence="3 10" id="KW-0328">Glycosyltransferase</keyword>
<evidence type="ECO:0000256" key="1">
    <source>
        <dbReference type="ARBA" id="ARBA00004323"/>
    </source>
</evidence>
<keyword evidence="7" id="KW-1133">Transmembrane helix</keyword>
<dbReference type="PANTHER" id="PTHR11214">
    <property type="entry name" value="BETA-1,3-N-ACETYLGLUCOSAMINYLTRANSFERASE"/>
    <property type="match status" value="1"/>
</dbReference>
<evidence type="ECO:0000256" key="6">
    <source>
        <dbReference type="ARBA" id="ARBA00022968"/>
    </source>
</evidence>
<keyword evidence="5" id="KW-0812">Transmembrane</keyword>
<evidence type="ECO:0000313" key="11">
    <source>
        <dbReference type="EMBL" id="VDD97627.1"/>
    </source>
</evidence>
<proteinExistence type="inferred from homology"/>
<keyword evidence="8 10" id="KW-0333">Golgi apparatus</keyword>